<organism evidence="1 2">
    <name type="scientific">Zea mays</name>
    <name type="common">Maize</name>
    <dbReference type="NCBI Taxonomy" id="4577"/>
    <lineage>
        <taxon>Eukaryota</taxon>
        <taxon>Viridiplantae</taxon>
        <taxon>Streptophyta</taxon>
        <taxon>Embryophyta</taxon>
        <taxon>Tracheophyta</taxon>
        <taxon>Spermatophyta</taxon>
        <taxon>Magnoliopsida</taxon>
        <taxon>Liliopsida</taxon>
        <taxon>Poales</taxon>
        <taxon>Poaceae</taxon>
        <taxon>PACMAD clade</taxon>
        <taxon>Panicoideae</taxon>
        <taxon>Andropogonodae</taxon>
        <taxon>Andropogoneae</taxon>
        <taxon>Tripsacinae</taxon>
        <taxon>Zea</taxon>
    </lineage>
</organism>
<evidence type="ECO:0000313" key="1">
    <source>
        <dbReference type="EnsemblPlants" id="Zm00001eb251850_P001"/>
    </source>
</evidence>
<sequence length="96" mass="10324">MAFDFTPRATPPHRVGTLPVFVSSRWCSSLPPSGPASSPWATAPPCAASEVEIKALSFNYAAMLKEKEEQLGKLREENGSLKRSLESCKAVSANSN</sequence>
<reference evidence="1" key="3">
    <citation type="submission" date="2021-05" db="UniProtKB">
        <authorList>
            <consortium name="EnsemblPlants"/>
        </authorList>
    </citation>
    <scope>IDENTIFICATION</scope>
    <source>
        <strain evidence="1">cv. B73</strain>
    </source>
</reference>
<dbReference type="Proteomes" id="UP000007305">
    <property type="component" value="Chromosome 5"/>
</dbReference>
<dbReference type="Gramene" id="Zm00001eb251850_T001">
    <property type="protein sequence ID" value="Zm00001eb251850_P001"/>
    <property type="gene ID" value="Zm00001eb251850"/>
</dbReference>
<name>A0A804PMY4_MAIZE</name>
<accession>A0A804PMY4</accession>
<reference evidence="1" key="2">
    <citation type="submission" date="2019-07" db="EMBL/GenBank/DDBJ databases">
        <authorList>
            <person name="Seetharam A."/>
            <person name="Woodhouse M."/>
            <person name="Cannon E."/>
        </authorList>
    </citation>
    <scope>NUCLEOTIDE SEQUENCE [LARGE SCALE GENOMIC DNA]</scope>
    <source>
        <strain evidence="1">cv. B73</strain>
    </source>
</reference>
<reference evidence="2" key="1">
    <citation type="journal article" date="2009" name="Science">
        <title>The B73 maize genome: complexity, diversity, and dynamics.</title>
        <authorList>
            <person name="Schnable P.S."/>
            <person name="Ware D."/>
            <person name="Fulton R.S."/>
            <person name="Stein J.C."/>
            <person name="Wei F."/>
            <person name="Pasternak S."/>
            <person name="Liang C."/>
            <person name="Zhang J."/>
            <person name="Fulton L."/>
            <person name="Graves T.A."/>
            <person name="Minx P."/>
            <person name="Reily A.D."/>
            <person name="Courtney L."/>
            <person name="Kruchowski S.S."/>
            <person name="Tomlinson C."/>
            <person name="Strong C."/>
            <person name="Delehaunty K."/>
            <person name="Fronick C."/>
            <person name="Courtney B."/>
            <person name="Rock S.M."/>
            <person name="Belter E."/>
            <person name="Du F."/>
            <person name="Kim K."/>
            <person name="Abbott R.M."/>
            <person name="Cotton M."/>
            <person name="Levy A."/>
            <person name="Marchetto P."/>
            <person name="Ochoa K."/>
            <person name="Jackson S.M."/>
            <person name="Gillam B."/>
            <person name="Chen W."/>
            <person name="Yan L."/>
            <person name="Higginbotham J."/>
            <person name="Cardenas M."/>
            <person name="Waligorski J."/>
            <person name="Applebaum E."/>
            <person name="Phelps L."/>
            <person name="Falcone J."/>
            <person name="Kanchi K."/>
            <person name="Thane T."/>
            <person name="Scimone A."/>
            <person name="Thane N."/>
            <person name="Henke J."/>
            <person name="Wang T."/>
            <person name="Ruppert J."/>
            <person name="Shah N."/>
            <person name="Rotter K."/>
            <person name="Hodges J."/>
            <person name="Ingenthron E."/>
            <person name="Cordes M."/>
            <person name="Kohlberg S."/>
            <person name="Sgro J."/>
            <person name="Delgado B."/>
            <person name="Mead K."/>
            <person name="Chinwalla A."/>
            <person name="Leonard S."/>
            <person name="Crouse K."/>
            <person name="Collura K."/>
            <person name="Kudrna D."/>
            <person name="Currie J."/>
            <person name="He R."/>
            <person name="Angelova A."/>
            <person name="Rajasekar S."/>
            <person name="Mueller T."/>
            <person name="Lomeli R."/>
            <person name="Scara G."/>
            <person name="Ko A."/>
            <person name="Delaney K."/>
            <person name="Wissotski M."/>
            <person name="Lopez G."/>
            <person name="Campos D."/>
            <person name="Braidotti M."/>
            <person name="Ashley E."/>
            <person name="Golser W."/>
            <person name="Kim H."/>
            <person name="Lee S."/>
            <person name="Lin J."/>
            <person name="Dujmic Z."/>
            <person name="Kim W."/>
            <person name="Talag J."/>
            <person name="Zuccolo A."/>
            <person name="Fan C."/>
            <person name="Sebastian A."/>
            <person name="Kramer M."/>
            <person name="Spiegel L."/>
            <person name="Nascimento L."/>
            <person name="Zutavern T."/>
            <person name="Miller B."/>
            <person name="Ambroise C."/>
            <person name="Muller S."/>
            <person name="Spooner W."/>
            <person name="Narechania A."/>
            <person name="Ren L."/>
            <person name="Wei S."/>
            <person name="Kumari S."/>
            <person name="Faga B."/>
            <person name="Levy M.J."/>
            <person name="McMahan L."/>
            <person name="Van Buren P."/>
            <person name="Vaughn M.W."/>
            <person name="Ying K."/>
            <person name="Yeh C.-T."/>
            <person name="Emrich S.J."/>
            <person name="Jia Y."/>
            <person name="Kalyanaraman A."/>
            <person name="Hsia A.-P."/>
            <person name="Barbazuk W.B."/>
            <person name="Baucom R.S."/>
            <person name="Brutnell T.P."/>
            <person name="Carpita N.C."/>
            <person name="Chaparro C."/>
            <person name="Chia J.-M."/>
            <person name="Deragon J.-M."/>
            <person name="Estill J.C."/>
            <person name="Fu Y."/>
            <person name="Jeddeloh J.A."/>
            <person name="Han Y."/>
            <person name="Lee H."/>
            <person name="Li P."/>
            <person name="Lisch D.R."/>
            <person name="Liu S."/>
            <person name="Liu Z."/>
            <person name="Nagel D.H."/>
            <person name="McCann M.C."/>
            <person name="SanMiguel P."/>
            <person name="Myers A.M."/>
            <person name="Nettleton D."/>
            <person name="Nguyen J."/>
            <person name="Penning B.W."/>
            <person name="Ponnala L."/>
            <person name="Schneider K.L."/>
            <person name="Schwartz D.C."/>
            <person name="Sharma A."/>
            <person name="Soderlund C."/>
            <person name="Springer N.M."/>
            <person name="Sun Q."/>
            <person name="Wang H."/>
            <person name="Waterman M."/>
            <person name="Westerman R."/>
            <person name="Wolfgruber T.K."/>
            <person name="Yang L."/>
            <person name="Yu Y."/>
            <person name="Zhang L."/>
            <person name="Zhou S."/>
            <person name="Zhu Q."/>
            <person name="Bennetzen J.L."/>
            <person name="Dawe R.K."/>
            <person name="Jiang J."/>
            <person name="Jiang N."/>
            <person name="Presting G.G."/>
            <person name="Wessler S.R."/>
            <person name="Aluru S."/>
            <person name="Martienssen R.A."/>
            <person name="Clifton S.W."/>
            <person name="McCombie W.R."/>
            <person name="Wing R.A."/>
            <person name="Wilson R.K."/>
        </authorList>
    </citation>
    <scope>NUCLEOTIDE SEQUENCE [LARGE SCALE GENOMIC DNA]</scope>
    <source>
        <strain evidence="2">cv. B73</strain>
    </source>
</reference>
<dbReference type="AlphaFoldDB" id="A0A804PMY4"/>
<dbReference type="InParanoid" id="A0A804PMY4"/>
<proteinExistence type="predicted"/>
<dbReference type="EnsemblPlants" id="Zm00001eb251850_T001">
    <property type="protein sequence ID" value="Zm00001eb251850_P001"/>
    <property type="gene ID" value="Zm00001eb251850"/>
</dbReference>
<protein>
    <submittedName>
        <fullName evidence="1">Uncharacterized protein</fullName>
    </submittedName>
</protein>
<evidence type="ECO:0000313" key="2">
    <source>
        <dbReference type="Proteomes" id="UP000007305"/>
    </source>
</evidence>
<keyword evidence="2" id="KW-1185">Reference proteome</keyword>